<gene>
    <name evidence="2" type="ORF">SAMN02982985_03096</name>
</gene>
<name>A0A1I4NTG6_9BURK</name>
<organism evidence="2 3">
    <name type="scientific">Rugamonas rubra</name>
    <dbReference type="NCBI Taxonomy" id="758825"/>
    <lineage>
        <taxon>Bacteria</taxon>
        <taxon>Pseudomonadati</taxon>
        <taxon>Pseudomonadota</taxon>
        <taxon>Betaproteobacteria</taxon>
        <taxon>Burkholderiales</taxon>
        <taxon>Oxalobacteraceae</taxon>
        <taxon>Telluria group</taxon>
        <taxon>Rugamonas</taxon>
    </lineage>
</organism>
<dbReference type="AlphaFoldDB" id="A0A1I4NTG6"/>
<evidence type="ECO:0000256" key="1">
    <source>
        <dbReference type="SAM" id="MobiDB-lite"/>
    </source>
</evidence>
<dbReference type="STRING" id="758825.SAMN02982985_03096"/>
<reference evidence="2 3" key="1">
    <citation type="submission" date="2016-10" db="EMBL/GenBank/DDBJ databases">
        <authorList>
            <person name="de Groot N.N."/>
        </authorList>
    </citation>
    <scope>NUCLEOTIDE SEQUENCE [LARGE SCALE GENOMIC DNA]</scope>
    <source>
        <strain evidence="2 3">ATCC 43154</strain>
    </source>
</reference>
<sequence length="124" mass="12128">MKAVIAGSATSTAQRAKGRAKKSTTACGGAQTPTQQLAQLLHLPCVALPCSGIASPQWAACMATSSSAMPVWAADAVAGIVAAITAATISAPARAALSLSMPAPDMNAAAVPCSGSAAINIHSR</sequence>
<keyword evidence="3" id="KW-1185">Reference proteome</keyword>
<dbReference type="Proteomes" id="UP000199470">
    <property type="component" value="Unassembled WGS sequence"/>
</dbReference>
<feature type="region of interest" description="Disordered" evidence="1">
    <location>
        <begin position="1"/>
        <end position="28"/>
    </location>
</feature>
<evidence type="ECO:0000313" key="3">
    <source>
        <dbReference type="Proteomes" id="UP000199470"/>
    </source>
</evidence>
<protein>
    <submittedName>
        <fullName evidence="2">Uncharacterized protein</fullName>
    </submittedName>
</protein>
<dbReference type="EMBL" id="FOTW01000014">
    <property type="protein sequence ID" value="SFM18423.1"/>
    <property type="molecule type" value="Genomic_DNA"/>
</dbReference>
<proteinExistence type="predicted"/>
<accession>A0A1I4NTG6</accession>
<evidence type="ECO:0000313" key="2">
    <source>
        <dbReference type="EMBL" id="SFM18423.1"/>
    </source>
</evidence>